<evidence type="ECO:0000256" key="1">
    <source>
        <dbReference type="SAM" id="Phobius"/>
    </source>
</evidence>
<gene>
    <name evidence="2" type="ORF">FHX50_000922</name>
</gene>
<organism evidence="2 3">
    <name type="scientific">Helcobacillus massiliensis</name>
    <dbReference type="NCBI Taxonomy" id="521392"/>
    <lineage>
        <taxon>Bacteria</taxon>
        <taxon>Bacillati</taxon>
        <taxon>Actinomycetota</taxon>
        <taxon>Actinomycetes</taxon>
        <taxon>Micrococcales</taxon>
        <taxon>Dermabacteraceae</taxon>
        <taxon>Helcobacillus</taxon>
    </lineage>
</organism>
<keyword evidence="3" id="KW-1185">Reference proteome</keyword>
<accession>A0A839QQT1</accession>
<dbReference type="AlphaFoldDB" id="A0A839QQT1"/>
<evidence type="ECO:0008006" key="4">
    <source>
        <dbReference type="Google" id="ProtNLM"/>
    </source>
</evidence>
<comment type="caution">
    <text evidence="2">The sequence shown here is derived from an EMBL/GenBank/DDBJ whole genome shotgun (WGS) entry which is preliminary data.</text>
</comment>
<keyword evidence="1" id="KW-1133">Transmembrane helix</keyword>
<name>A0A839QQT1_9MICO</name>
<dbReference type="Pfam" id="PF07332">
    <property type="entry name" value="Phage_holin_3_6"/>
    <property type="match status" value="1"/>
</dbReference>
<keyword evidence="1" id="KW-0812">Transmembrane</keyword>
<evidence type="ECO:0000313" key="3">
    <source>
        <dbReference type="Proteomes" id="UP000568050"/>
    </source>
</evidence>
<sequence length="167" mass="17646">MINSSNDRASRTSQRSISELITSIKAEVTGVVQREIAIAKKEITDIVVKAGITAALAAVLVFFLLSAWVMLLFTAAWGLVALGLSPWLSFLIVAAALIVLGLILGLAAFLVAKRIKGPTTTVETATSAVGAVQGKRPVNAADYDDAYEELYGKQVAARSVEKTKARA</sequence>
<dbReference type="InterPro" id="IPR009937">
    <property type="entry name" value="Phage_holin_3_6"/>
</dbReference>
<reference evidence="2 3" key="1">
    <citation type="submission" date="2020-08" db="EMBL/GenBank/DDBJ databases">
        <title>Sequencing the genomes of 1000 actinobacteria strains.</title>
        <authorList>
            <person name="Klenk H.-P."/>
        </authorList>
    </citation>
    <scope>NUCLEOTIDE SEQUENCE [LARGE SCALE GENOMIC DNA]</scope>
    <source>
        <strain evidence="2 3">DSM 23040</strain>
    </source>
</reference>
<protein>
    <recommendedName>
        <fullName evidence="4">Phage holin family protein</fullName>
    </recommendedName>
</protein>
<dbReference type="RefSeq" id="WP_183374904.1">
    <property type="nucleotide sequence ID" value="NZ_CBCSFZ010000016.1"/>
</dbReference>
<proteinExistence type="predicted"/>
<dbReference type="Proteomes" id="UP000568050">
    <property type="component" value="Unassembled WGS sequence"/>
</dbReference>
<evidence type="ECO:0000313" key="2">
    <source>
        <dbReference type="EMBL" id="MBB3022674.1"/>
    </source>
</evidence>
<feature type="transmembrane region" description="Helical" evidence="1">
    <location>
        <begin position="87"/>
        <end position="111"/>
    </location>
</feature>
<dbReference type="EMBL" id="JACHWP010000001">
    <property type="protein sequence ID" value="MBB3022674.1"/>
    <property type="molecule type" value="Genomic_DNA"/>
</dbReference>
<feature type="transmembrane region" description="Helical" evidence="1">
    <location>
        <begin position="50"/>
        <end position="75"/>
    </location>
</feature>
<keyword evidence="1" id="KW-0472">Membrane</keyword>